<dbReference type="Gene3D" id="3.90.226.10">
    <property type="entry name" value="2-enoyl-CoA Hydratase, Chain A, domain 1"/>
    <property type="match status" value="1"/>
</dbReference>
<comment type="subcellular location">
    <subcellularLocation>
        <location evidence="10">Cytoplasm</location>
    </subcellularLocation>
</comment>
<comment type="subunit">
    <text evidence="10">Acetyl-CoA carboxylase is a heterohexamer composed of biotin carboxyl carrier protein (AccB), biotin carboxylase (AccC) and two subunits each of ACCase subunit alpha (AccA) and ACCase subunit beta (AccD).</text>
</comment>
<keyword evidence="8 10" id="KW-0275">Fatty acid biosynthesis</keyword>
<keyword evidence="10" id="KW-0963">Cytoplasm</keyword>
<dbReference type="Pfam" id="PF03255">
    <property type="entry name" value="ACCA"/>
    <property type="match status" value="1"/>
</dbReference>
<reference evidence="12 13" key="1">
    <citation type="journal article" date="2022" name="ISME Commun">
        <title>Vulcanimicrobium alpinus gen. nov. sp. nov., the first cultivated representative of the candidate phylum 'Eremiobacterota', is a metabolically versatile aerobic anoxygenic phototroph.</title>
        <authorList>
            <person name="Yabe S."/>
            <person name="Muto K."/>
            <person name="Abe K."/>
            <person name="Yokota A."/>
            <person name="Staudigel H."/>
            <person name="Tebo B.M."/>
        </authorList>
    </citation>
    <scope>NUCLEOTIDE SEQUENCE [LARGE SCALE GENOMIC DNA]</scope>
    <source>
        <strain evidence="12 13">WC8-2</strain>
    </source>
</reference>
<evidence type="ECO:0000256" key="6">
    <source>
        <dbReference type="ARBA" id="ARBA00022840"/>
    </source>
</evidence>
<dbReference type="InterPro" id="IPR029045">
    <property type="entry name" value="ClpP/crotonase-like_dom_sf"/>
</dbReference>
<comment type="similarity">
    <text evidence="10">Belongs to the AccA family.</text>
</comment>
<dbReference type="EMBL" id="AP025523">
    <property type="protein sequence ID" value="BDE06952.1"/>
    <property type="molecule type" value="Genomic_DNA"/>
</dbReference>
<comment type="pathway">
    <text evidence="1 10">Lipid metabolism; malonyl-CoA biosynthesis; malonyl-CoA from acetyl-CoA: step 1/1.</text>
</comment>
<dbReference type="GO" id="GO:0003989">
    <property type="term" value="F:acetyl-CoA carboxylase activity"/>
    <property type="evidence" value="ECO:0007669"/>
    <property type="project" value="InterPro"/>
</dbReference>
<keyword evidence="5 10" id="KW-0276">Fatty acid metabolism</keyword>
<organism evidence="12 13">
    <name type="scientific">Vulcanimicrobium alpinum</name>
    <dbReference type="NCBI Taxonomy" id="3016050"/>
    <lineage>
        <taxon>Bacteria</taxon>
        <taxon>Bacillati</taxon>
        <taxon>Vulcanimicrobiota</taxon>
        <taxon>Vulcanimicrobiia</taxon>
        <taxon>Vulcanimicrobiales</taxon>
        <taxon>Vulcanimicrobiaceae</taxon>
        <taxon>Vulcanimicrobium</taxon>
    </lineage>
</organism>
<evidence type="ECO:0000256" key="9">
    <source>
        <dbReference type="ARBA" id="ARBA00049152"/>
    </source>
</evidence>
<dbReference type="PANTHER" id="PTHR42853:SF3">
    <property type="entry name" value="ACETYL-COENZYME A CARBOXYLASE CARBOXYL TRANSFERASE SUBUNIT ALPHA, CHLOROPLASTIC"/>
    <property type="match status" value="1"/>
</dbReference>
<sequence length="314" mass="34373">MNVIVERERGLLELEQRIAELKAQAAQQPVDMTGVIRDLEAKYVEIQREIFGTMTPWQRVNMARHPKRPLGSEYLAELDQFDELHGDRHFRDDHAIVGGFAKLRGRRIVAIAQDKGRDTKEKVFRNFGMPSPEGYRKVIRLVELAAHLRLPVVTFIDTSGADPGIGSEERAQSEAIAQSLYELADARVPIVATIIGEGGSGGALALGLADRVLMLEHAVYSVASPEGAAAILWGDAARAEEAAARLRLTSDDLLRFGIIDEIVPEPVGGAHRDAAGTIARVLAAVDGALDTLVTLAADELVERRYRKFRRIGST</sequence>
<dbReference type="RefSeq" id="WP_317994578.1">
    <property type="nucleotide sequence ID" value="NZ_AP025523.1"/>
</dbReference>
<keyword evidence="2 10" id="KW-0444">Lipid biosynthesis</keyword>
<proteinExistence type="inferred from homology"/>
<dbReference type="HAMAP" id="MF_00823">
    <property type="entry name" value="AcetylCoA_CT_alpha"/>
    <property type="match status" value="1"/>
</dbReference>
<dbReference type="GO" id="GO:0005524">
    <property type="term" value="F:ATP binding"/>
    <property type="evidence" value="ECO:0007669"/>
    <property type="project" value="UniProtKB-KW"/>
</dbReference>
<evidence type="ECO:0000256" key="5">
    <source>
        <dbReference type="ARBA" id="ARBA00022832"/>
    </source>
</evidence>
<dbReference type="InterPro" id="IPR001095">
    <property type="entry name" value="Acetyl_CoA_COase_a_su"/>
</dbReference>
<comment type="function">
    <text evidence="10">Component of the acetyl coenzyme A carboxylase (ACC) complex. First, biotin carboxylase catalyzes the carboxylation of biotin on its carrier protein (BCCP) and then the CO(2) group is transferred by the carboxyltransferase to acetyl-CoA to form malonyl-CoA.</text>
</comment>
<evidence type="ECO:0000259" key="11">
    <source>
        <dbReference type="PROSITE" id="PS50989"/>
    </source>
</evidence>
<gene>
    <name evidence="10 12" type="primary">accA</name>
    <name evidence="12" type="ORF">WPS_22280</name>
</gene>
<evidence type="ECO:0000256" key="8">
    <source>
        <dbReference type="ARBA" id="ARBA00023160"/>
    </source>
</evidence>
<evidence type="ECO:0000256" key="7">
    <source>
        <dbReference type="ARBA" id="ARBA00023098"/>
    </source>
</evidence>
<comment type="catalytic activity">
    <reaction evidence="9 10">
        <text>N(6)-carboxybiotinyl-L-lysyl-[protein] + acetyl-CoA = N(6)-biotinyl-L-lysyl-[protein] + malonyl-CoA</text>
        <dbReference type="Rhea" id="RHEA:54728"/>
        <dbReference type="Rhea" id="RHEA-COMP:10505"/>
        <dbReference type="Rhea" id="RHEA-COMP:10506"/>
        <dbReference type="ChEBI" id="CHEBI:57288"/>
        <dbReference type="ChEBI" id="CHEBI:57384"/>
        <dbReference type="ChEBI" id="CHEBI:83144"/>
        <dbReference type="ChEBI" id="CHEBI:83145"/>
        <dbReference type="EC" id="2.1.3.15"/>
    </reaction>
</comment>
<evidence type="ECO:0000256" key="3">
    <source>
        <dbReference type="ARBA" id="ARBA00022679"/>
    </source>
</evidence>
<evidence type="ECO:0000313" key="13">
    <source>
        <dbReference type="Proteomes" id="UP001317532"/>
    </source>
</evidence>
<dbReference type="GO" id="GO:0016743">
    <property type="term" value="F:carboxyl- or carbamoyltransferase activity"/>
    <property type="evidence" value="ECO:0007669"/>
    <property type="project" value="UniProtKB-UniRule"/>
</dbReference>
<accession>A0AAN1XZ99</accession>
<keyword evidence="7 10" id="KW-0443">Lipid metabolism</keyword>
<keyword evidence="13" id="KW-1185">Reference proteome</keyword>
<dbReference type="GO" id="GO:2001295">
    <property type="term" value="P:malonyl-CoA biosynthetic process"/>
    <property type="evidence" value="ECO:0007669"/>
    <property type="project" value="UniProtKB-UniRule"/>
</dbReference>
<dbReference type="NCBIfam" id="NF004344">
    <property type="entry name" value="PRK05724.1"/>
    <property type="match status" value="1"/>
</dbReference>
<dbReference type="PROSITE" id="PS50989">
    <property type="entry name" value="COA_CT_CTER"/>
    <property type="match status" value="1"/>
</dbReference>
<dbReference type="NCBIfam" id="NF041504">
    <property type="entry name" value="AccA_sub"/>
    <property type="match status" value="1"/>
</dbReference>
<dbReference type="PRINTS" id="PR01069">
    <property type="entry name" value="ACCCTRFRASEA"/>
</dbReference>
<dbReference type="AlphaFoldDB" id="A0AAN1XZ99"/>
<dbReference type="InterPro" id="IPR011763">
    <property type="entry name" value="COA_CT_C"/>
</dbReference>
<dbReference type="SUPFAM" id="SSF52096">
    <property type="entry name" value="ClpP/crotonase"/>
    <property type="match status" value="1"/>
</dbReference>
<feature type="domain" description="CoA carboxyltransferase C-terminal" evidence="11">
    <location>
        <begin position="39"/>
        <end position="291"/>
    </location>
</feature>
<keyword evidence="6 10" id="KW-0067">ATP-binding</keyword>
<evidence type="ECO:0000256" key="2">
    <source>
        <dbReference type="ARBA" id="ARBA00022516"/>
    </source>
</evidence>
<evidence type="ECO:0000256" key="1">
    <source>
        <dbReference type="ARBA" id="ARBA00004956"/>
    </source>
</evidence>
<protein>
    <recommendedName>
        <fullName evidence="10">Acetyl-coenzyme A carboxylase carboxyl transferase subunit alpha</fullName>
        <shortName evidence="10">ACCase subunit alpha</shortName>
        <shortName evidence="10">Acetyl-CoA carboxylase carboxyltransferase subunit alpha</shortName>
        <ecNumber evidence="10">2.1.3.15</ecNumber>
    </recommendedName>
</protein>
<dbReference type="EC" id="2.1.3.15" evidence="10"/>
<dbReference type="KEGG" id="vab:WPS_22280"/>
<name>A0AAN1XZ99_UNVUL</name>
<evidence type="ECO:0000313" key="12">
    <source>
        <dbReference type="EMBL" id="BDE06952.1"/>
    </source>
</evidence>
<dbReference type="GO" id="GO:0006633">
    <property type="term" value="P:fatty acid biosynthetic process"/>
    <property type="evidence" value="ECO:0007669"/>
    <property type="project" value="UniProtKB-KW"/>
</dbReference>
<dbReference type="GO" id="GO:0009317">
    <property type="term" value="C:acetyl-CoA carboxylase complex"/>
    <property type="evidence" value="ECO:0007669"/>
    <property type="project" value="InterPro"/>
</dbReference>
<keyword evidence="3 10" id="KW-0808">Transferase</keyword>
<evidence type="ECO:0000256" key="4">
    <source>
        <dbReference type="ARBA" id="ARBA00022741"/>
    </source>
</evidence>
<keyword evidence="4 10" id="KW-0547">Nucleotide-binding</keyword>
<dbReference type="Proteomes" id="UP001317532">
    <property type="component" value="Chromosome"/>
</dbReference>
<dbReference type="PANTHER" id="PTHR42853">
    <property type="entry name" value="ACETYL-COENZYME A CARBOXYLASE CARBOXYL TRANSFERASE SUBUNIT ALPHA"/>
    <property type="match status" value="1"/>
</dbReference>
<dbReference type="NCBIfam" id="TIGR00513">
    <property type="entry name" value="accA"/>
    <property type="match status" value="1"/>
</dbReference>
<evidence type="ECO:0000256" key="10">
    <source>
        <dbReference type="HAMAP-Rule" id="MF_00823"/>
    </source>
</evidence>